<evidence type="ECO:0000313" key="2">
    <source>
        <dbReference type="EMBL" id="CAG8838143.1"/>
    </source>
</evidence>
<feature type="non-terminal residue" evidence="2">
    <location>
        <position position="1"/>
    </location>
</feature>
<dbReference type="Gene3D" id="1.20.5.170">
    <property type="match status" value="1"/>
</dbReference>
<keyword evidence="3" id="KW-1185">Reference proteome</keyword>
<evidence type="ECO:0000256" key="1">
    <source>
        <dbReference type="SAM" id="MobiDB-lite"/>
    </source>
</evidence>
<dbReference type="InterPro" id="IPR046347">
    <property type="entry name" value="bZIP_sf"/>
</dbReference>
<sequence length="58" mass="6807">PTGKPVPNRRGRKHLPSNKKHKQNLTNQRAFRGRQENYLRSLKNNVEMYEKAYAGISK</sequence>
<dbReference type="EMBL" id="CAJVQB010057421">
    <property type="protein sequence ID" value="CAG8838143.1"/>
    <property type="molecule type" value="Genomic_DNA"/>
</dbReference>
<feature type="compositionally biased region" description="Basic residues" evidence="1">
    <location>
        <begin position="7"/>
        <end position="23"/>
    </location>
</feature>
<dbReference type="Proteomes" id="UP000789901">
    <property type="component" value="Unassembled WGS sequence"/>
</dbReference>
<proteinExistence type="predicted"/>
<evidence type="ECO:0000313" key="3">
    <source>
        <dbReference type="Proteomes" id="UP000789901"/>
    </source>
</evidence>
<accession>A0ABN7WQX3</accession>
<dbReference type="SUPFAM" id="SSF57959">
    <property type="entry name" value="Leucine zipper domain"/>
    <property type="match status" value="1"/>
</dbReference>
<gene>
    <name evidence="2" type="ORF">GMARGA_LOCUS33826</name>
</gene>
<protein>
    <submittedName>
        <fullName evidence="2">17667_t:CDS:1</fullName>
    </submittedName>
</protein>
<reference evidence="2 3" key="1">
    <citation type="submission" date="2021-06" db="EMBL/GenBank/DDBJ databases">
        <authorList>
            <person name="Kallberg Y."/>
            <person name="Tangrot J."/>
            <person name="Rosling A."/>
        </authorList>
    </citation>
    <scope>NUCLEOTIDE SEQUENCE [LARGE SCALE GENOMIC DNA]</scope>
    <source>
        <strain evidence="2 3">120-4 pot B 10/14</strain>
    </source>
</reference>
<feature type="region of interest" description="Disordered" evidence="1">
    <location>
        <begin position="1"/>
        <end position="34"/>
    </location>
</feature>
<name>A0ABN7WQX3_GIGMA</name>
<organism evidence="2 3">
    <name type="scientific">Gigaspora margarita</name>
    <dbReference type="NCBI Taxonomy" id="4874"/>
    <lineage>
        <taxon>Eukaryota</taxon>
        <taxon>Fungi</taxon>
        <taxon>Fungi incertae sedis</taxon>
        <taxon>Mucoromycota</taxon>
        <taxon>Glomeromycotina</taxon>
        <taxon>Glomeromycetes</taxon>
        <taxon>Diversisporales</taxon>
        <taxon>Gigasporaceae</taxon>
        <taxon>Gigaspora</taxon>
    </lineage>
</organism>
<comment type="caution">
    <text evidence="2">The sequence shown here is derived from an EMBL/GenBank/DDBJ whole genome shotgun (WGS) entry which is preliminary data.</text>
</comment>